<dbReference type="EnsemblPlants" id="Kaladp0067s0127.1.v1.1">
    <property type="protein sequence ID" value="Kaladp0067s0127.1.v1.1.CDS.1"/>
    <property type="gene ID" value="Kaladp0067s0127.v1.1"/>
</dbReference>
<dbReference type="Gramene" id="Kaladp0067s0127.1.v1.1">
    <property type="protein sequence ID" value="Kaladp0067s0127.1.v1.1.CDS.1"/>
    <property type="gene ID" value="Kaladp0067s0127.v1.1"/>
</dbReference>
<dbReference type="Proteomes" id="UP000594263">
    <property type="component" value="Unplaced"/>
</dbReference>
<reference evidence="1" key="1">
    <citation type="submission" date="2021-01" db="UniProtKB">
        <authorList>
            <consortium name="EnsemblPlants"/>
        </authorList>
    </citation>
    <scope>IDENTIFICATION</scope>
</reference>
<name>A0A7N0UFW8_KALFE</name>
<keyword evidence="2" id="KW-1185">Reference proteome</keyword>
<evidence type="ECO:0000313" key="1">
    <source>
        <dbReference type="EnsemblPlants" id="Kaladp0067s0127.1.v1.1.CDS.1"/>
    </source>
</evidence>
<proteinExistence type="predicted"/>
<sequence>MGWVWSDEPEDEVGEVFRSSSPGDISVFGLPEAKLEDRCSTRKIVKTQCMQDGGSRAGEVHQKVREDGADPQGLPRKVNSIDGVSSHFLAPF</sequence>
<accession>A0A7N0UFW8</accession>
<protein>
    <submittedName>
        <fullName evidence="1">Uncharacterized protein</fullName>
    </submittedName>
</protein>
<organism evidence="1 2">
    <name type="scientific">Kalanchoe fedtschenkoi</name>
    <name type="common">Lavender scallops</name>
    <name type="synonym">South American air plant</name>
    <dbReference type="NCBI Taxonomy" id="63787"/>
    <lineage>
        <taxon>Eukaryota</taxon>
        <taxon>Viridiplantae</taxon>
        <taxon>Streptophyta</taxon>
        <taxon>Embryophyta</taxon>
        <taxon>Tracheophyta</taxon>
        <taxon>Spermatophyta</taxon>
        <taxon>Magnoliopsida</taxon>
        <taxon>eudicotyledons</taxon>
        <taxon>Gunneridae</taxon>
        <taxon>Pentapetalae</taxon>
        <taxon>Saxifragales</taxon>
        <taxon>Crassulaceae</taxon>
        <taxon>Kalanchoe</taxon>
    </lineage>
</organism>
<evidence type="ECO:0000313" key="2">
    <source>
        <dbReference type="Proteomes" id="UP000594263"/>
    </source>
</evidence>
<dbReference type="AlphaFoldDB" id="A0A7N0UFW8"/>